<dbReference type="PIRSF" id="PIRSF006221">
    <property type="entry name" value="Ketosamine-3-kinase"/>
    <property type="match status" value="1"/>
</dbReference>
<dbReference type="SUPFAM" id="SSF56112">
    <property type="entry name" value="Protein kinase-like (PK-like)"/>
    <property type="match status" value="1"/>
</dbReference>
<comment type="similarity">
    <text evidence="1">Belongs to the fructosamine kinase family.</text>
</comment>
<dbReference type="RefSeq" id="WP_188647815.1">
    <property type="nucleotide sequence ID" value="NZ_BMHQ01000006.1"/>
</dbReference>
<dbReference type="InterPro" id="IPR016477">
    <property type="entry name" value="Fructo-/Ketosamine-3-kinase"/>
</dbReference>
<proteinExistence type="inferred from homology"/>
<reference evidence="2" key="2">
    <citation type="submission" date="2020-09" db="EMBL/GenBank/DDBJ databases">
        <authorList>
            <person name="Sun Q."/>
            <person name="Zhou Y."/>
        </authorList>
    </citation>
    <scope>NUCLEOTIDE SEQUENCE</scope>
    <source>
        <strain evidence="2">CGMCC 1.15179</strain>
    </source>
</reference>
<accession>A0A8J2VDU4</accession>
<organism evidence="2 3">
    <name type="scientific">Marinithermofilum abyssi</name>
    <dbReference type="NCBI Taxonomy" id="1571185"/>
    <lineage>
        <taxon>Bacteria</taxon>
        <taxon>Bacillati</taxon>
        <taxon>Bacillota</taxon>
        <taxon>Bacilli</taxon>
        <taxon>Bacillales</taxon>
        <taxon>Thermoactinomycetaceae</taxon>
        <taxon>Marinithermofilum</taxon>
    </lineage>
</organism>
<keyword evidence="3" id="KW-1185">Reference proteome</keyword>
<protein>
    <submittedName>
        <fullName evidence="2">Fructosamine kinase</fullName>
    </submittedName>
</protein>
<name>A0A8J2VDU4_9BACL</name>
<dbReference type="Proteomes" id="UP000625210">
    <property type="component" value="Unassembled WGS sequence"/>
</dbReference>
<evidence type="ECO:0000256" key="1">
    <source>
        <dbReference type="PIRNR" id="PIRNR006221"/>
    </source>
</evidence>
<sequence>MLPDPIREDIQNTLKELAEDPGPIEGAKEIAGGDISHAVHLTTPLGSYFLKWREETPPGFFHAEAEGLKLLQATQELRVPLVLDQRSSDNGGPGWIIMEWIDPAEPDASKEDAGEALGRGLAEIHQQKAPSFGLEEDNYIGILPQPNGWMERWTDFYREQRLLPQVEAADKQDLLTPERAQLLNTLMDRLDHWLDDPSIQPSLLHGDLWGGNWMVGQKSTPWLIDPAVSFGHREMDIAMSELFGGFPPSFYESYQEMLPLDEGYKDRKPLYHLYYLLVHLNMFGESYGSHVDKICQRYVG</sequence>
<evidence type="ECO:0000313" key="2">
    <source>
        <dbReference type="EMBL" id="GGE18712.1"/>
    </source>
</evidence>
<dbReference type="EMBL" id="BMHQ01000006">
    <property type="protein sequence ID" value="GGE18712.1"/>
    <property type="molecule type" value="Genomic_DNA"/>
</dbReference>
<gene>
    <name evidence="2" type="ORF">GCM10011571_20800</name>
</gene>
<dbReference type="GO" id="GO:0016301">
    <property type="term" value="F:kinase activity"/>
    <property type="evidence" value="ECO:0007669"/>
    <property type="project" value="UniProtKB-UniRule"/>
</dbReference>
<dbReference type="Gene3D" id="3.30.200.20">
    <property type="entry name" value="Phosphorylase Kinase, domain 1"/>
    <property type="match status" value="1"/>
</dbReference>
<keyword evidence="1" id="KW-0808">Transferase</keyword>
<comment type="caution">
    <text evidence="2">The sequence shown here is derived from an EMBL/GenBank/DDBJ whole genome shotgun (WGS) entry which is preliminary data.</text>
</comment>
<dbReference type="PANTHER" id="PTHR12149:SF8">
    <property type="entry name" value="PROTEIN-RIBULOSAMINE 3-KINASE"/>
    <property type="match status" value="1"/>
</dbReference>
<dbReference type="InterPro" id="IPR011009">
    <property type="entry name" value="Kinase-like_dom_sf"/>
</dbReference>
<evidence type="ECO:0000313" key="3">
    <source>
        <dbReference type="Proteomes" id="UP000625210"/>
    </source>
</evidence>
<reference evidence="2" key="1">
    <citation type="journal article" date="2014" name="Int. J. Syst. Evol. Microbiol.">
        <title>Complete genome sequence of Corynebacterium casei LMG S-19264T (=DSM 44701T), isolated from a smear-ripened cheese.</title>
        <authorList>
            <consortium name="US DOE Joint Genome Institute (JGI-PGF)"/>
            <person name="Walter F."/>
            <person name="Albersmeier A."/>
            <person name="Kalinowski J."/>
            <person name="Ruckert C."/>
        </authorList>
    </citation>
    <scope>NUCLEOTIDE SEQUENCE</scope>
    <source>
        <strain evidence="2">CGMCC 1.15179</strain>
    </source>
</reference>
<dbReference type="PANTHER" id="PTHR12149">
    <property type="entry name" value="FRUCTOSAMINE 3 KINASE-RELATED PROTEIN"/>
    <property type="match status" value="1"/>
</dbReference>
<dbReference type="AlphaFoldDB" id="A0A8J2VDU4"/>
<dbReference type="Gene3D" id="3.90.1200.10">
    <property type="match status" value="1"/>
</dbReference>
<keyword evidence="1 2" id="KW-0418">Kinase</keyword>
<dbReference type="Pfam" id="PF03881">
    <property type="entry name" value="Fructosamin_kin"/>
    <property type="match status" value="1"/>
</dbReference>